<feature type="region of interest" description="Disordered" evidence="1">
    <location>
        <begin position="1"/>
        <end position="347"/>
    </location>
</feature>
<feature type="compositionally biased region" description="Low complexity" evidence="1">
    <location>
        <begin position="250"/>
        <end position="265"/>
    </location>
</feature>
<feature type="compositionally biased region" description="Acidic residues" evidence="1">
    <location>
        <begin position="750"/>
        <end position="759"/>
    </location>
</feature>
<keyword evidence="3" id="KW-1185">Reference proteome</keyword>
<dbReference type="OrthoDB" id="2431049at2759"/>
<feature type="compositionally biased region" description="Basic and acidic residues" evidence="1">
    <location>
        <begin position="465"/>
        <end position="474"/>
    </location>
</feature>
<feature type="region of interest" description="Disordered" evidence="1">
    <location>
        <begin position="750"/>
        <end position="794"/>
    </location>
</feature>
<sequence length="794" mass="82549">MHLPDQEQEASGGVATEETKRRPKPGAAVEPALAAQPPLTGLSGSPAAVAAETAESGGGPGRRLRAAAAGEKRTADASDDELASTRPPPKKTRNRTRAGAGDNVDKQPGAREATSKGSDVPPSATADPSAESADEADEGAVNSQEEDTAINPDALKKRRGRRSRGDETGEKAPVGKGGGGATTGAAKAAVRASEDDCVPLTKARGEGKTSSASASVEDGEEPAPNRRARGKASAAVPPVDEAKGRGRGKAAVVGPAVDAVGGAADPVEEDAPLAQRKRSGRPPGLKAVQKASEAAAKISEPMPEAEISEPMPEADGDADLLSDVGSAGPNGAPRRDADEEGAATAREVVDNDQLDIGTSSQPLERIEELKRVNSNLEAVIRGLREANAALVADRATLLAVTGSTANEKFAVYQRSTEERIKLIEEELARAMAEKERLNEARSDLTSAAAAPAAAATNTGKTSDSALRKRAEAAESRAAELEGSIEELLEHAETAESRIAELKTLVEELQGQIDDGTAVAGADVERRARRAERKLAAALDRIAAADARAEEAKVRADEAEARATEFETRAADAETDAAAVLARVEERDAMLTASEKRARKAERKAEAAGRAAEEAVRRAEEAEAAAARSGGGGTERLKEMEEQLEAAMAEGKGEAKNAGTDNRTLVHPSLLPPLSPYTSHTCTLTTVETLTADLTACRAQATNLHAQVTSQSTQMALLRTSDRYIGTVERMVRLYEELTGVTIEGIEELAAEDGDLESDAGEGGGKEDVAGGAGDSRKEKDARVQYKCVHRGRNG</sequence>
<dbReference type="Gene3D" id="1.20.5.340">
    <property type="match status" value="1"/>
</dbReference>
<gene>
    <name evidence="2" type="ORF">BDK51DRAFT_47686</name>
</gene>
<protein>
    <submittedName>
        <fullName evidence="2">Uncharacterized protein</fullName>
    </submittedName>
</protein>
<feature type="compositionally biased region" description="Acidic residues" evidence="1">
    <location>
        <begin position="132"/>
        <end position="148"/>
    </location>
</feature>
<feature type="compositionally biased region" description="Basic and acidic residues" evidence="1">
    <location>
        <begin position="763"/>
        <end position="783"/>
    </location>
</feature>
<name>A0A4P9VZP1_9FUNG</name>
<accession>A0A4P9VZP1</accession>
<dbReference type="AlphaFoldDB" id="A0A4P9VZP1"/>
<feature type="region of interest" description="Disordered" evidence="1">
    <location>
        <begin position="442"/>
        <end position="474"/>
    </location>
</feature>
<feature type="region of interest" description="Disordered" evidence="1">
    <location>
        <begin position="592"/>
        <end position="675"/>
    </location>
</feature>
<reference evidence="3" key="1">
    <citation type="journal article" date="2018" name="Nat. Microbiol.">
        <title>Leveraging single-cell genomics to expand the fungal tree of life.</title>
        <authorList>
            <person name="Ahrendt S.R."/>
            <person name="Quandt C.A."/>
            <person name="Ciobanu D."/>
            <person name="Clum A."/>
            <person name="Salamov A."/>
            <person name="Andreopoulos B."/>
            <person name="Cheng J.F."/>
            <person name="Woyke T."/>
            <person name="Pelin A."/>
            <person name="Henrissat B."/>
            <person name="Reynolds N.K."/>
            <person name="Benny G.L."/>
            <person name="Smith M.E."/>
            <person name="James T.Y."/>
            <person name="Grigoriev I.V."/>
        </authorList>
    </citation>
    <scope>NUCLEOTIDE SEQUENCE [LARGE SCALE GENOMIC DNA]</scope>
</reference>
<proteinExistence type="predicted"/>
<dbReference type="Proteomes" id="UP000269721">
    <property type="component" value="Unassembled WGS sequence"/>
</dbReference>
<feature type="compositionally biased region" description="Basic and acidic residues" evidence="1">
    <location>
        <begin position="602"/>
        <end position="620"/>
    </location>
</feature>
<feature type="compositionally biased region" description="Low complexity" evidence="1">
    <location>
        <begin position="121"/>
        <end position="131"/>
    </location>
</feature>
<evidence type="ECO:0000313" key="3">
    <source>
        <dbReference type="Proteomes" id="UP000269721"/>
    </source>
</evidence>
<organism evidence="2 3">
    <name type="scientific">Blyttiomyces helicus</name>
    <dbReference type="NCBI Taxonomy" id="388810"/>
    <lineage>
        <taxon>Eukaryota</taxon>
        <taxon>Fungi</taxon>
        <taxon>Fungi incertae sedis</taxon>
        <taxon>Chytridiomycota</taxon>
        <taxon>Chytridiomycota incertae sedis</taxon>
        <taxon>Chytridiomycetes</taxon>
        <taxon>Chytridiomycetes incertae sedis</taxon>
        <taxon>Blyttiomyces</taxon>
    </lineage>
</organism>
<feature type="non-terminal residue" evidence="2">
    <location>
        <position position="794"/>
    </location>
</feature>
<evidence type="ECO:0000313" key="2">
    <source>
        <dbReference type="EMBL" id="RKO84495.1"/>
    </source>
</evidence>
<evidence type="ECO:0000256" key="1">
    <source>
        <dbReference type="SAM" id="MobiDB-lite"/>
    </source>
</evidence>
<dbReference type="EMBL" id="ML000035">
    <property type="protein sequence ID" value="RKO84495.1"/>
    <property type="molecule type" value="Genomic_DNA"/>
</dbReference>